<evidence type="ECO:0000313" key="5">
    <source>
        <dbReference type="Proteomes" id="UP000800981"/>
    </source>
</evidence>
<feature type="domain" description="CBS" evidence="3">
    <location>
        <begin position="76"/>
        <end position="131"/>
    </location>
</feature>
<protein>
    <submittedName>
        <fullName evidence="4">CBS domain-containing protein</fullName>
    </submittedName>
</protein>
<gene>
    <name evidence="4" type="ORF">G9H71_15390</name>
</gene>
<dbReference type="PANTHER" id="PTHR43080:SF2">
    <property type="entry name" value="CBS DOMAIN-CONTAINING PROTEIN"/>
    <property type="match status" value="1"/>
</dbReference>
<organism evidence="4 5">
    <name type="scientific">Motilibacter deserti</name>
    <dbReference type="NCBI Taxonomy" id="2714956"/>
    <lineage>
        <taxon>Bacteria</taxon>
        <taxon>Bacillati</taxon>
        <taxon>Actinomycetota</taxon>
        <taxon>Actinomycetes</taxon>
        <taxon>Motilibacterales</taxon>
        <taxon>Motilibacteraceae</taxon>
        <taxon>Motilibacter</taxon>
    </lineage>
</organism>
<dbReference type="SUPFAM" id="SSF54631">
    <property type="entry name" value="CBS-domain pair"/>
    <property type="match status" value="1"/>
</dbReference>
<evidence type="ECO:0000256" key="1">
    <source>
        <dbReference type="ARBA" id="ARBA00023122"/>
    </source>
</evidence>
<dbReference type="Gene3D" id="3.10.580.10">
    <property type="entry name" value="CBS-domain"/>
    <property type="match status" value="1"/>
</dbReference>
<dbReference type="EMBL" id="JAANNP010000018">
    <property type="protein sequence ID" value="NHC15169.1"/>
    <property type="molecule type" value="Genomic_DNA"/>
</dbReference>
<evidence type="ECO:0000256" key="2">
    <source>
        <dbReference type="PROSITE-ProRule" id="PRU00703"/>
    </source>
</evidence>
<dbReference type="PROSITE" id="PS51371">
    <property type="entry name" value="CBS"/>
    <property type="match status" value="2"/>
</dbReference>
<dbReference type="RefSeq" id="WP_166283393.1">
    <property type="nucleotide sequence ID" value="NZ_JAANNP010000018.1"/>
</dbReference>
<proteinExistence type="predicted"/>
<dbReference type="InterPro" id="IPR000644">
    <property type="entry name" value="CBS_dom"/>
</dbReference>
<dbReference type="InterPro" id="IPR051257">
    <property type="entry name" value="Diverse_CBS-Domain"/>
</dbReference>
<evidence type="ECO:0000259" key="3">
    <source>
        <dbReference type="PROSITE" id="PS51371"/>
    </source>
</evidence>
<dbReference type="InterPro" id="IPR044725">
    <property type="entry name" value="CBSX3_CBS_dom"/>
</dbReference>
<comment type="caution">
    <text evidence="4">The sequence shown here is derived from an EMBL/GenBank/DDBJ whole genome shotgun (WGS) entry which is preliminary data.</text>
</comment>
<evidence type="ECO:0000313" key="4">
    <source>
        <dbReference type="EMBL" id="NHC15169.1"/>
    </source>
</evidence>
<sequence length="144" mass="15434">MHVRDVLHHKGNSVVTVPPDLTVHGLLATLTEHNIGAVLVTDDGMDIVGVASERDVVRTLAARGPEVLNAPVREIMTTDLTVAAPGDTLDRLMAQMTERRVRHIPVLADGALVGIVSIGDVVKTRMDELESEREQLIGYISSGG</sequence>
<reference evidence="4 5" key="1">
    <citation type="submission" date="2020-03" db="EMBL/GenBank/DDBJ databases">
        <title>Two novel Motilibacter sp.</title>
        <authorList>
            <person name="Liu S."/>
        </authorList>
    </citation>
    <scope>NUCLEOTIDE SEQUENCE [LARGE SCALE GENOMIC DNA]</scope>
    <source>
        <strain evidence="4 5">E257</strain>
    </source>
</reference>
<dbReference type="Pfam" id="PF00571">
    <property type="entry name" value="CBS"/>
    <property type="match status" value="2"/>
</dbReference>
<keyword evidence="5" id="KW-1185">Reference proteome</keyword>
<keyword evidence="1 2" id="KW-0129">CBS domain</keyword>
<name>A0ABX0GW74_9ACTN</name>
<dbReference type="PANTHER" id="PTHR43080">
    <property type="entry name" value="CBS DOMAIN-CONTAINING PROTEIN CBSX3, MITOCHONDRIAL"/>
    <property type="match status" value="1"/>
</dbReference>
<dbReference type="CDD" id="cd04623">
    <property type="entry name" value="CBS_pair_bac_euk"/>
    <property type="match status" value="1"/>
</dbReference>
<feature type="domain" description="CBS" evidence="3">
    <location>
        <begin position="8"/>
        <end position="67"/>
    </location>
</feature>
<dbReference type="SMART" id="SM00116">
    <property type="entry name" value="CBS"/>
    <property type="match status" value="2"/>
</dbReference>
<dbReference type="InterPro" id="IPR046342">
    <property type="entry name" value="CBS_dom_sf"/>
</dbReference>
<dbReference type="Proteomes" id="UP000800981">
    <property type="component" value="Unassembled WGS sequence"/>
</dbReference>
<accession>A0ABX0GW74</accession>